<dbReference type="PRINTS" id="PR01438">
    <property type="entry name" value="UNVRSLSTRESS"/>
</dbReference>
<evidence type="ECO:0000256" key="1">
    <source>
        <dbReference type="ARBA" id="ARBA00008791"/>
    </source>
</evidence>
<evidence type="ECO:0000313" key="4">
    <source>
        <dbReference type="Proteomes" id="UP000051886"/>
    </source>
</evidence>
<accession>A0A0R2LKV8</accession>
<dbReference type="InterPro" id="IPR006015">
    <property type="entry name" value="Universal_stress_UspA"/>
</dbReference>
<dbReference type="EMBL" id="JQCN01000026">
    <property type="protein sequence ID" value="KRN99962.1"/>
    <property type="molecule type" value="Genomic_DNA"/>
</dbReference>
<name>A0A0R2LKV8_9LACO</name>
<reference evidence="3 4" key="1">
    <citation type="journal article" date="2015" name="Genome Announc.">
        <title>Expanding the biotechnology potential of lactobacilli through comparative genomics of 213 strains and associated genera.</title>
        <authorList>
            <person name="Sun Z."/>
            <person name="Harris H.M."/>
            <person name="McCann A."/>
            <person name="Guo C."/>
            <person name="Argimon S."/>
            <person name="Zhang W."/>
            <person name="Yang X."/>
            <person name="Jeffery I.B."/>
            <person name="Cooney J.C."/>
            <person name="Kagawa T.F."/>
            <person name="Liu W."/>
            <person name="Song Y."/>
            <person name="Salvetti E."/>
            <person name="Wrobel A."/>
            <person name="Rasinkangas P."/>
            <person name="Parkhill J."/>
            <person name="Rea M.C."/>
            <person name="O'Sullivan O."/>
            <person name="Ritari J."/>
            <person name="Douillard F.P."/>
            <person name="Paul Ross R."/>
            <person name="Yang R."/>
            <person name="Briner A.E."/>
            <person name="Felis G.E."/>
            <person name="de Vos W.M."/>
            <person name="Barrangou R."/>
            <person name="Klaenhammer T.R."/>
            <person name="Caufield P.W."/>
            <person name="Cui Y."/>
            <person name="Zhang H."/>
            <person name="O'Toole P.W."/>
        </authorList>
    </citation>
    <scope>NUCLEOTIDE SEQUENCE [LARGE SCALE GENOMIC DNA]</scope>
    <source>
        <strain evidence="3 4">NBRC 103219</strain>
    </source>
</reference>
<dbReference type="InterPro" id="IPR014729">
    <property type="entry name" value="Rossmann-like_a/b/a_fold"/>
</dbReference>
<keyword evidence="4" id="KW-1185">Reference proteome</keyword>
<feature type="domain" description="UspA" evidence="2">
    <location>
        <begin position="15"/>
        <end position="153"/>
    </location>
</feature>
<sequence>MLQGDVLMADKEMKFHKILVGVDDSHDAQLAFYYAVRYAAENDADLYIVSVLESDEMNVYQAFDDDYVHGERSQLEEHILNFKQQALDSGVKNVNTLIAEGDAGKTIVKEVIPRVKPDLLMIGSFDKPGISRRFGSQAAYMSKYAPCSVLVVR</sequence>
<dbReference type="InterPro" id="IPR006016">
    <property type="entry name" value="UspA"/>
</dbReference>
<dbReference type="AlphaFoldDB" id="A0A0R2LKV8"/>
<dbReference type="STRING" id="449659.IV66_GL001389"/>
<dbReference type="PATRIC" id="fig|449659.4.peg.1407"/>
<comment type="caution">
    <text evidence="3">The sequence shown here is derived from an EMBL/GenBank/DDBJ whole genome shotgun (WGS) entry which is preliminary data.</text>
</comment>
<dbReference type="PANTHER" id="PTHR46268:SF6">
    <property type="entry name" value="UNIVERSAL STRESS PROTEIN UP12"/>
    <property type="match status" value="1"/>
</dbReference>
<organism evidence="3 4">
    <name type="scientific">Ligilactobacillus pobuzihii</name>
    <dbReference type="NCBI Taxonomy" id="449659"/>
    <lineage>
        <taxon>Bacteria</taxon>
        <taxon>Bacillati</taxon>
        <taxon>Bacillota</taxon>
        <taxon>Bacilli</taxon>
        <taxon>Lactobacillales</taxon>
        <taxon>Lactobacillaceae</taxon>
        <taxon>Ligilactobacillus</taxon>
    </lineage>
</organism>
<proteinExistence type="inferred from homology"/>
<dbReference type="PANTHER" id="PTHR46268">
    <property type="entry name" value="STRESS RESPONSE PROTEIN NHAX"/>
    <property type="match status" value="1"/>
</dbReference>
<dbReference type="Proteomes" id="UP000051886">
    <property type="component" value="Unassembled WGS sequence"/>
</dbReference>
<protein>
    <recommendedName>
        <fullName evidence="2">UspA domain-containing protein</fullName>
    </recommendedName>
</protein>
<evidence type="ECO:0000259" key="2">
    <source>
        <dbReference type="Pfam" id="PF00582"/>
    </source>
</evidence>
<evidence type="ECO:0000313" key="3">
    <source>
        <dbReference type="EMBL" id="KRN99962.1"/>
    </source>
</evidence>
<comment type="similarity">
    <text evidence="1">Belongs to the universal stress protein A family.</text>
</comment>
<dbReference type="Pfam" id="PF00582">
    <property type="entry name" value="Usp"/>
    <property type="match status" value="1"/>
</dbReference>
<dbReference type="CDD" id="cd00293">
    <property type="entry name" value="USP-like"/>
    <property type="match status" value="1"/>
</dbReference>
<dbReference type="Gene3D" id="3.40.50.620">
    <property type="entry name" value="HUPs"/>
    <property type="match status" value="1"/>
</dbReference>
<gene>
    <name evidence="3" type="ORF">IV66_GL001389</name>
</gene>
<dbReference type="SUPFAM" id="SSF52402">
    <property type="entry name" value="Adenine nucleotide alpha hydrolases-like"/>
    <property type="match status" value="1"/>
</dbReference>